<evidence type="ECO:0000313" key="5">
    <source>
        <dbReference type="Proteomes" id="UP001151760"/>
    </source>
</evidence>
<reference evidence="4" key="1">
    <citation type="journal article" date="2022" name="Int. J. Mol. Sci.">
        <title>Draft Genome of Tanacetum Coccineum: Genomic Comparison of Closely Related Tanacetum-Family Plants.</title>
        <authorList>
            <person name="Yamashiro T."/>
            <person name="Shiraishi A."/>
            <person name="Nakayama K."/>
            <person name="Satake H."/>
        </authorList>
    </citation>
    <scope>NUCLEOTIDE SEQUENCE</scope>
</reference>
<dbReference type="PANTHER" id="PTHR31672:SF6">
    <property type="entry name" value="F-BOX DOMAIN-CONTAINING PROTEIN"/>
    <property type="match status" value="1"/>
</dbReference>
<feature type="region of interest" description="Disordered" evidence="1">
    <location>
        <begin position="378"/>
        <end position="417"/>
    </location>
</feature>
<keyword evidence="5" id="KW-1185">Reference proteome</keyword>
<evidence type="ECO:0000259" key="2">
    <source>
        <dbReference type="Pfam" id="PF00646"/>
    </source>
</evidence>
<sequence length="417" mass="48545">MSDHISEDLVVEIFTRLPLKSLIRFRLVSKSLCSRIATPDFIRLNKIRSCRIPKKVLLTHEIPHKEGYHTFYENFYTLHSEYQLPVSPDHGYDGITPIKFPFPLKSYAKAVGSCNGIMLVLDERDSIFWLWNPSIRRKLTLPRYPLRNAHIFATGFAFDRVTEDYKIVTLSFNLNDYRTYSFIYTMKTRTWCRISTPVTPSTYETCKKELINLFRTSEGHLVNGVLHWSVFLTDNERRSANILHYILTFDVGTHVFGTIELPRQKYSEITTIDGSLAVITYKFVTNKDRYAKIWVRKENNTNPKWVAYFSFRVDSHASIMPLSRKGILLLKYLHKGIKVYNDWTRERSRIVEFSDSSNINDMSWFVESLELLDTGSPYEESDELLDTGSPYEESDESLDTGSSYEESEASDLETAEL</sequence>
<dbReference type="InterPro" id="IPR001810">
    <property type="entry name" value="F-box_dom"/>
</dbReference>
<dbReference type="InterPro" id="IPR050796">
    <property type="entry name" value="SCF_F-box_component"/>
</dbReference>
<dbReference type="SUPFAM" id="SSF81383">
    <property type="entry name" value="F-box domain"/>
    <property type="match status" value="1"/>
</dbReference>
<proteinExistence type="predicted"/>
<feature type="compositionally biased region" description="Acidic residues" evidence="1">
    <location>
        <begin position="405"/>
        <end position="417"/>
    </location>
</feature>
<dbReference type="NCBIfam" id="TIGR01640">
    <property type="entry name" value="F_box_assoc_1"/>
    <property type="match status" value="1"/>
</dbReference>
<feature type="domain" description="F-box associated beta-propeller type 3" evidence="3">
    <location>
        <begin position="98"/>
        <end position="309"/>
    </location>
</feature>
<organism evidence="4 5">
    <name type="scientific">Tanacetum coccineum</name>
    <dbReference type="NCBI Taxonomy" id="301880"/>
    <lineage>
        <taxon>Eukaryota</taxon>
        <taxon>Viridiplantae</taxon>
        <taxon>Streptophyta</taxon>
        <taxon>Embryophyta</taxon>
        <taxon>Tracheophyta</taxon>
        <taxon>Spermatophyta</taxon>
        <taxon>Magnoliopsida</taxon>
        <taxon>eudicotyledons</taxon>
        <taxon>Gunneridae</taxon>
        <taxon>Pentapetalae</taxon>
        <taxon>asterids</taxon>
        <taxon>campanulids</taxon>
        <taxon>Asterales</taxon>
        <taxon>Asteraceae</taxon>
        <taxon>Asteroideae</taxon>
        <taxon>Anthemideae</taxon>
        <taxon>Anthemidinae</taxon>
        <taxon>Tanacetum</taxon>
    </lineage>
</organism>
<dbReference type="InterPro" id="IPR017451">
    <property type="entry name" value="F-box-assoc_interact_dom"/>
</dbReference>
<protein>
    <submittedName>
        <fullName evidence="4">F-box/kelch-repeat protein-like protein</fullName>
    </submittedName>
</protein>
<dbReference type="InterPro" id="IPR013187">
    <property type="entry name" value="F-box-assoc_dom_typ3"/>
</dbReference>
<dbReference type="EMBL" id="BQNB010016605">
    <property type="protein sequence ID" value="GJT53643.1"/>
    <property type="molecule type" value="Genomic_DNA"/>
</dbReference>
<evidence type="ECO:0000256" key="1">
    <source>
        <dbReference type="SAM" id="MobiDB-lite"/>
    </source>
</evidence>
<accession>A0ABQ5ESC9</accession>
<feature type="domain" description="F-box" evidence="2">
    <location>
        <begin position="5"/>
        <end position="42"/>
    </location>
</feature>
<dbReference type="InterPro" id="IPR036047">
    <property type="entry name" value="F-box-like_dom_sf"/>
</dbReference>
<dbReference type="Pfam" id="PF08268">
    <property type="entry name" value="FBA_3"/>
    <property type="match status" value="1"/>
</dbReference>
<gene>
    <name evidence="4" type="ORF">Tco_0988697</name>
</gene>
<evidence type="ECO:0000259" key="3">
    <source>
        <dbReference type="Pfam" id="PF08268"/>
    </source>
</evidence>
<dbReference type="Pfam" id="PF00646">
    <property type="entry name" value="F-box"/>
    <property type="match status" value="1"/>
</dbReference>
<evidence type="ECO:0000313" key="4">
    <source>
        <dbReference type="EMBL" id="GJT53643.1"/>
    </source>
</evidence>
<reference evidence="4" key="2">
    <citation type="submission" date="2022-01" db="EMBL/GenBank/DDBJ databases">
        <authorList>
            <person name="Yamashiro T."/>
            <person name="Shiraishi A."/>
            <person name="Satake H."/>
            <person name="Nakayama K."/>
        </authorList>
    </citation>
    <scope>NUCLEOTIDE SEQUENCE</scope>
</reference>
<dbReference type="PANTHER" id="PTHR31672">
    <property type="entry name" value="BNACNNG10540D PROTEIN"/>
    <property type="match status" value="1"/>
</dbReference>
<comment type="caution">
    <text evidence="4">The sequence shown here is derived from an EMBL/GenBank/DDBJ whole genome shotgun (WGS) entry which is preliminary data.</text>
</comment>
<dbReference type="Proteomes" id="UP001151760">
    <property type="component" value="Unassembled WGS sequence"/>
</dbReference>
<name>A0ABQ5ESC9_9ASTR</name>